<feature type="region of interest" description="Disordered" evidence="1">
    <location>
        <begin position="21"/>
        <end position="50"/>
    </location>
</feature>
<comment type="caution">
    <text evidence="2">The sequence shown here is derived from an EMBL/GenBank/DDBJ whole genome shotgun (WGS) entry which is preliminary data.</text>
</comment>
<proteinExistence type="predicted"/>
<gene>
    <name evidence="2" type="ORF">K7B10_01485</name>
</gene>
<keyword evidence="3" id="KW-1185">Reference proteome</keyword>
<accession>A0ABS8DXW5</accession>
<evidence type="ECO:0000256" key="1">
    <source>
        <dbReference type="SAM" id="MobiDB-lite"/>
    </source>
</evidence>
<feature type="compositionally biased region" description="Low complexity" evidence="1">
    <location>
        <begin position="21"/>
        <end position="33"/>
    </location>
</feature>
<evidence type="ECO:0000313" key="3">
    <source>
        <dbReference type="Proteomes" id="UP001520654"/>
    </source>
</evidence>
<evidence type="ECO:0000313" key="2">
    <source>
        <dbReference type="EMBL" id="MCC0093488.1"/>
    </source>
</evidence>
<protein>
    <submittedName>
        <fullName evidence="2">Uncharacterized protein</fullName>
    </submittedName>
</protein>
<dbReference type="Proteomes" id="UP001520654">
    <property type="component" value="Unassembled WGS sequence"/>
</dbReference>
<dbReference type="EMBL" id="JAINUL010000001">
    <property type="protein sequence ID" value="MCC0093488.1"/>
    <property type="molecule type" value="Genomic_DNA"/>
</dbReference>
<organism evidence="2 3">
    <name type="scientific">Streptomyces flavotricini</name>
    <dbReference type="NCBI Taxonomy" id="66888"/>
    <lineage>
        <taxon>Bacteria</taxon>
        <taxon>Bacillati</taxon>
        <taxon>Actinomycetota</taxon>
        <taxon>Actinomycetes</taxon>
        <taxon>Kitasatosporales</taxon>
        <taxon>Streptomycetaceae</taxon>
        <taxon>Streptomyces</taxon>
    </lineage>
</organism>
<sequence length="50" mass="5001">MNRTRVTEECLPQAAPAARAARADGTGAASRAAFDGQAPAVGRCAPHGHG</sequence>
<name>A0ABS8DXW5_9ACTN</name>
<reference evidence="2 3" key="1">
    <citation type="submission" date="2021-08" db="EMBL/GenBank/DDBJ databases">
        <title>Genomic Architecture of Streptomyces flavotricini NGL1 and Streptomyces erythrochromogenes HMS4 With Differential Plant Beneficial attributes and laccase production capabilities.</title>
        <authorList>
            <person name="Salwan R."/>
            <person name="Kaur R."/>
            <person name="Sharma V."/>
        </authorList>
    </citation>
    <scope>NUCLEOTIDE SEQUENCE [LARGE SCALE GENOMIC DNA]</scope>
    <source>
        <strain evidence="2 3">NGL1</strain>
    </source>
</reference>
<dbReference type="RefSeq" id="WP_229334140.1">
    <property type="nucleotide sequence ID" value="NZ_JAINUL010000001.1"/>
</dbReference>